<proteinExistence type="predicted"/>
<evidence type="ECO:0000313" key="2">
    <source>
        <dbReference type="Proteomes" id="UP000018727"/>
    </source>
</evidence>
<dbReference type="HOGENOM" id="CLU_3314733_0_0_10"/>
<dbReference type="AlphaFoldDB" id="V8CP02"/>
<dbReference type="Proteomes" id="UP000018727">
    <property type="component" value="Unassembled WGS sequence"/>
</dbReference>
<gene>
    <name evidence="1" type="ORF">HMPREF1173_01078</name>
</gene>
<dbReference type="EMBL" id="AZJH01000013">
    <property type="protein sequence ID" value="ETD28832.1"/>
    <property type="molecule type" value="Genomic_DNA"/>
</dbReference>
<name>V8CP02_9BACT</name>
<reference evidence="1 2" key="1">
    <citation type="submission" date="2013-10" db="EMBL/GenBank/DDBJ databases">
        <title>The Genome Sequence of Prevotella nigrescens CC14M.</title>
        <authorList>
            <consortium name="The Broad Institute Genomics Platform"/>
            <person name="Earl A."/>
            <person name="Allen-Vercoe E."/>
            <person name="Daigneault M."/>
            <person name="Young S.K."/>
            <person name="Zeng Q."/>
            <person name="Gargeya S."/>
            <person name="Fitzgerald M."/>
            <person name="Abouelleil A."/>
            <person name="Alvarado L."/>
            <person name="Chapman S.B."/>
            <person name="Gainer-Dewar J."/>
            <person name="Goldberg J."/>
            <person name="Griggs A."/>
            <person name="Gujja S."/>
            <person name="Hansen M."/>
            <person name="Howarth C."/>
            <person name="Imamovic A."/>
            <person name="Ireland A."/>
            <person name="Larimer J."/>
            <person name="McCowan C."/>
            <person name="Murphy C."/>
            <person name="Pearson M."/>
            <person name="Poon T.W."/>
            <person name="Priest M."/>
            <person name="Roberts A."/>
            <person name="Saif S."/>
            <person name="Shea T."/>
            <person name="Sykes S."/>
            <person name="Wortman J."/>
            <person name="Nusbaum C."/>
            <person name="Birren B."/>
        </authorList>
    </citation>
    <scope>NUCLEOTIDE SEQUENCE [LARGE SCALE GENOMIC DNA]</scope>
    <source>
        <strain evidence="1 2">CC14M</strain>
    </source>
</reference>
<keyword evidence="2" id="KW-1185">Reference proteome</keyword>
<accession>V8CP02</accession>
<protein>
    <submittedName>
        <fullName evidence="1">Uncharacterized protein</fullName>
    </submittedName>
</protein>
<organism evidence="1 2">
    <name type="scientific">Prevotella nigrescens CC14M</name>
    <dbReference type="NCBI Taxonomy" id="1073366"/>
    <lineage>
        <taxon>Bacteria</taxon>
        <taxon>Pseudomonadati</taxon>
        <taxon>Bacteroidota</taxon>
        <taxon>Bacteroidia</taxon>
        <taxon>Bacteroidales</taxon>
        <taxon>Prevotellaceae</taxon>
        <taxon>Prevotella</taxon>
    </lineage>
</organism>
<sequence>MHKKSDDPLRRPLHKPLIGISGFKVKKIVFRITMAKLCK</sequence>
<evidence type="ECO:0000313" key="1">
    <source>
        <dbReference type="EMBL" id="ETD28832.1"/>
    </source>
</evidence>
<comment type="caution">
    <text evidence="1">The sequence shown here is derived from an EMBL/GenBank/DDBJ whole genome shotgun (WGS) entry which is preliminary data.</text>
</comment>